<keyword evidence="8" id="KW-1185">Reference proteome</keyword>
<dbReference type="InterPro" id="IPR013786">
    <property type="entry name" value="AcylCoA_DH/ox_N"/>
</dbReference>
<dbReference type="PIRSF" id="PIRSF016578">
    <property type="entry name" value="HsaA"/>
    <property type="match status" value="1"/>
</dbReference>
<dbReference type="GO" id="GO:0050660">
    <property type="term" value="F:flavin adenine dinucleotide binding"/>
    <property type="evidence" value="ECO:0007669"/>
    <property type="project" value="InterPro"/>
</dbReference>
<evidence type="ECO:0000259" key="5">
    <source>
        <dbReference type="Pfam" id="PF02771"/>
    </source>
</evidence>
<comment type="caution">
    <text evidence="7">The sequence shown here is derived from an EMBL/GenBank/DDBJ whole genome shotgun (WGS) entry which is preliminary data.</text>
</comment>
<evidence type="ECO:0000256" key="2">
    <source>
        <dbReference type="ARBA" id="ARBA00023002"/>
    </source>
</evidence>
<dbReference type="Pfam" id="PF08028">
    <property type="entry name" value="Acyl-CoA_dh_2"/>
    <property type="match status" value="1"/>
</dbReference>
<dbReference type="RefSeq" id="WP_229686168.1">
    <property type="nucleotide sequence ID" value="NZ_BMMK01000005.1"/>
</dbReference>
<proteinExistence type="inferred from homology"/>
<dbReference type="InterPro" id="IPR036250">
    <property type="entry name" value="AcylCo_DH-like_C"/>
</dbReference>
<dbReference type="Proteomes" id="UP000637578">
    <property type="component" value="Unassembled WGS sequence"/>
</dbReference>
<comment type="similarity">
    <text evidence="3">Belongs to the HpaH/HsaA monooxygenase family.</text>
</comment>
<feature type="domain" description="Acyl-CoA oxidase/dehydrogenase middle" evidence="4">
    <location>
        <begin position="137"/>
        <end position="218"/>
    </location>
</feature>
<dbReference type="Pfam" id="PF02770">
    <property type="entry name" value="Acyl-CoA_dh_M"/>
    <property type="match status" value="1"/>
</dbReference>
<dbReference type="InterPro" id="IPR023922">
    <property type="entry name" value="S04_starv_induced_SfnB"/>
</dbReference>
<evidence type="ECO:0000313" key="7">
    <source>
        <dbReference type="EMBL" id="GGM46274.1"/>
    </source>
</evidence>
<dbReference type="AlphaFoldDB" id="A0A8J3FVN7"/>
<dbReference type="SUPFAM" id="SSF56645">
    <property type="entry name" value="Acyl-CoA dehydrogenase NM domain-like"/>
    <property type="match status" value="1"/>
</dbReference>
<dbReference type="EMBL" id="BMMK01000005">
    <property type="protein sequence ID" value="GGM46274.1"/>
    <property type="molecule type" value="Genomic_DNA"/>
</dbReference>
<dbReference type="InterPro" id="IPR009100">
    <property type="entry name" value="AcylCoA_DH/oxidase_NM_dom_sf"/>
</dbReference>
<evidence type="ECO:0000259" key="6">
    <source>
        <dbReference type="Pfam" id="PF08028"/>
    </source>
</evidence>
<dbReference type="NCBIfam" id="TIGR04022">
    <property type="entry name" value="sulfur_SfnB"/>
    <property type="match status" value="1"/>
</dbReference>
<sequence>MTGLVSTPRTAHVISNDDEALAIVDELAARFTEGAVERDARRRLPSAELDELSASGLLGITVPREYGGADVAAVTLVEVYRRLAVADPNIAQIPQSHVVYINVLREQGTPEQQRFLFAEVLAGRRLGNAQSEAGTRHVQDYRTRLVPHPDGGFVLNGTKHYSTGALFADWIPVLAKDADDHIVVAYVPADDPGVEVIDDWDGMGQRTTASGTVHLRDVRVPAERVVPHHLTFTRPQLYGAQAQVLHAAIDVGIARAALSDAVTFVRTRSRPWFESGVEQASADPLTIQRFGELEIRVRAAESLLTTAAQAIDDAREHLDDESAAATSIAVASAKAFSDPVAVETASALFEVSGTRSSLDALNLHRHWRNARIHTLHDPVRWKIQHIGGYVLNGTPPPRHGLI</sequence>
<dbReference type="Gene3D" id="2.40.110.10">
    <property type="entry name" value="Butyryl-CoA Dehydrogenase, subunit A, domain 2"/>
    <property type="match status" value="1"/>
</dbReference>
<organism evidence="7 8">
    <name type="scientific">Longimycelium tulufanense</name>
    <dbReference type="NCBI Taxonomy" id="907463"/>
    <lineage>
        <taxon>Bacteria</taxon>
        <taxon>Bacillati</taxon>
        <taxon>Actinomycetota</taxon>
        <taxon>Actinomycetes</taxon>
        <taxon>Pseudonocardiales</taxon>
        <taxon>Pseudonocardiaceae</taxon>
        <taxon>Longimycelium</taxon>
    </lineage>
</organism>
<dbReference type="SUPFAM" id="SSF47203">
    <property type="entry name" value="Acyl-CoA dehydrogenase C-terminal domain-like"/>
    <property type="match status" value="1"/>
</dbReference>
<evidence type="ECO:0000256" key="1">
    <source>
        <dbReference type="ARBA" id="ARBA00022630"/>
    </source>
</evidence>
<dbReference type="InterPro" id="IPR046373">
    <property type="entry name" value="Acyl-CoA_Oxase/DH_mid-dom_sf"/>
</dbReference>
<gene>
    <name evidence="7" type="ORF">GCM10012275_16630</name>
</gene>
<name>A0A8J3FVN7_9PSEU</name>
<dbReference type="InterPro" id="IPR006091">
    <property type="entry name" value="Acyl-CoA_Oxase/DH_mid-dom"/>
</dbReference>
<feature type="domain" description="Acyl-CoA dehydrogenase/oxidase N-terminal" evidence="5">
    <location>
        <begin position="30"/>
        <end position="123"/>
    </location>
</feature>
<dbReference type="PANTHER" id="PTHR48083:SF19">
    <property type="entry name" value="FLAVIN-DEPENDENT MONOOXYGENASE, OXYGENASE SUBUNIT HSAA"/>
    <property type="match status" value="1"/>
</dbReference>
<feature type="domain" description="Acyl-CoA dehydrogenase C-terminal" evidence="6">
    <location>
        <begin position="245"/>
        <end position="377"/>
    </location>
</feature>
<dbReference type="InterPro" id="IPR013107">
    <property type="entry name" value="Acyl-CoA_DH_C"/>
</dbReference>
<accession>A0A8J3FVN7</accession>
<dbReference type="GO" id="GO:0016712">
    <property type="term" value="F:oxidoreductase activity, acting on paired donors, with incorporation or reduction of molecular oxygen, reduced flavin or flavoprotein as one donor, and incorporation of one atom of oxygen"/>
    <property type="evidence" value="ECO:0007669"/>
    <property type="project" value="TreeGrafter"/>
</dbReference>
<dbReference type="Gene3D" id="1.10.540.10">
    <property type="entry name" value="Acyl-CoA dehydrogenase/oxidase, N-terminal domain"/>
    <property type="match status" value="1"/>
</dbReference>
<keyword evidence="1" id="KW-0285">Flavoprotein</keyword>
<evidence type="ECO:0000259" key="4">
    <source>
        <dbReference type="Pfam" id="PF02770"/>
    </source>
</evidence>
<dbReference type="GO" id="GO:0033539">
    <property type="term" value="P:fatty acid beta-oxidation using acyl-CoA dehydrogenase"/>
    <property type="evidence" value="ECO:0007669"/>
    <property type="project" value="TreeGrafter"/>
</dbReference>
<evidence type="ECO:0000256" key="3">
    <source>
        <dbReference type="ARBA" id="ARBA00049661"/>
    </source>
</evidence>
<dbReference type="InterPro" id="IPR037069">
    <property type="entry name" value="AcylCoA_DH/ox_N_sf"/>
</dbReference>
<dbReference type="GO" id="GO:0003995">
    <property type="term" value="F:acyl-CoA dehydrogenase activity"/>
    <property type="evidence" value="ECO:0007669"/>
    <property type="project" value="TreeGrafter"/>
</dbReference>
<dbReference type="PANTHER" id="PTHR48083">
    <property type="entry name" value="MEDIUM-CHAIN SPECIFIC ACYL-COA DEHYDROGENASE, MITOCHONDRIAL-RELATED"/>
    <property type="match status" value="1"/>
</dbReference>
<dbReference type="InterPro" id="IPR050741">
    <property type="entry name" value="Acyl-CoA_dehydrogenase"/>
</dbReference>
<evidence type="ECO:0000313" key="8">
    <source>
        <dbReference type="Proteomes" id="UP000637578"/>
    </source>
</evidence>
<keyword evidence="2" id="KW-0560">Oxidoreductase</keyword>
<dbReference type="Gene3D" id="1.20.140.10">
    <property type="entry name" value="Butyryl-CoA Dehydrogenase, subunit A, domain 3"/>
    <property type="match status" value="1"/>
</dbReference>
<reference evidence="7" key="1">
    <citation type="journal article" date="2014" name="Int. J. Syst. Evol. Microbiol.">
        <title>Complete genome sequence of Corynebacterium casei LMG S-19264T (=DSM 44701T), isolated from a smear-ripened cheese.</title>
        <authorList>
            <consortium name="US DOE Joint Genome Institute (JGI-PGF)"/>
            <person name="Walter F."/>
            <person name="Albersmeier A."/>
            <person name="Kalinowski J."/>
            <person name="Ruckert C."/>
        </authorList>
    </citation>
    <scope>NUCLEOTIDE SEQUENCE</scope>
    <source>
        <strain evidence="7">CGMCC 4.5737</strain>
    </source>
</reference>
<dbReference type="GO" id="GO:0005737">
    <property type="term" value="C:cytoplasm"/>
    <property type="evidence" value="ECO:0007669"/>
    <property type="project" value="TreeGrafter"/>
</dbReference>
<protein>
    <submittedName>
        <fullName evidence="7">SfnB family sulfur acquisition oxidoreductase</fullName>
    </submittedName>
</protein>
<reference evidence="7" key="2">
    <citation type="submission" date="2020-09" db="EMBL/GenBank/DDBJ databases">
        <authorList>
            <person name="Sun Q."/>
            <person name="Zhou Y."/>
        </authorList>
    </citation>
    <scope>NUCLEOTIDE SEQUENCE</scope>
    <source>
        <strain evidence="7">CGMCC 4.5737</strain>
    </source>
</reference>
<dbReference type="Pfam" id="PF02771">
    <property type="entry name" value="Acyl-CoA_dh_N"/>
    <property type="match status" value="1"/>
</dbReference>